<dbReference type="EMBL" id="JARAKH010000044">
    <property type="protein sequence ID" value="KAK8378873.1"/>
    <property type="molecule type" value="Genomic_DNA"/>
</dbReference>
<reference evidence="5 6" key="1">
    <citation type="submission" date="2023-03" db="EMBL/GenBank/DDBJ databases">
        <title>High-quality genome of Scylla paramamosain provides insights in environmental adaptation.</title>
        <authorList>
            <person name="Zhang L."/>
        </authorList>
    </citation>
    <scope>NUCLEOTIDE SEQUENCE [LARGE SCALE GENOMIC DNA]</scope>
    <source>
        <strain evidence="5">LZ_2023a</strain>
        <tissue evidence="5">Muscle</tissue>
    </source>
</reference>
<feature type="compositionally biased region" description="Low complexity" evidence="3">
    <location>
        <begin position="15"/>
        <end position="35"/>
    </location>
</feature>
<accession>A0AAW0SUY2</accession>
<evidence type="ECO:0000256" key="1">
    <source>
        <dbReference type="ARBA" id="ARBA00023157"/>
    </source>
</evidence>
<evidence type="ECO:0000259" key="4">
    <source>
        <dbReference type="PROSITE" id="PS01180"/>
    </source>
</evidence>
<dbReference type="SUPFAM" id="SSF49854">
    <property type="entry name" value="Spermadhesin, CUB domain"/>
    <property type="match status" value="1"/>
</dbReference>
<gene>
    <name evidence="5" type="ORF">O3P69_009539</name>
</gene>
<evidence type="ECO:0000313" key="5">
    <source>
        <dbReference type="EMBL" id="KAK8378873.1"/>
    </source>
</evidence>
<name>A0AAW0SUY2_SCYPA</name>
<dbReference type="InterPro" id="IPR035914">
    <property type="entry name" value="Sperma_CUB_dom_sf"/>
</dbReference>
<evidence type="ECO:0000256" key="3">
    <source>
        <dbReference type="SAM" id="MobiDB-lite"/>
    </source>
</evidence>
<feature type="region of interest" description="Disordered" evidence="3">
    <location>
        <begin position="1"/>
        <end position="35"/>
    </location>
</feature>
<comment type="caution">
    <text evidence="2">Lacks conserved residue(s) required for the propagation of feature annotation.</text>
</comment>
<comment type="caution">
    <text evidence="5">The sequence shown here is derived from an EMBL/GenBank/DDBJ whole genome shotgun (WGS) entry which is preliminary data.</text>
</comment>
<protein>
    <recommendedName>
        <fullName evidence="4">CUB domain-containing protein</fullName>
    </recommendedName>
</protein>
<feature type="domain" description="CUB" evidence="4">
    <location>
        <begin position="97"/>
        <end position="169"/>
    </location>
</feature>
<keyword evidence="1" id="KW-1015">Disulfide bond</keyword>
<organism evidence="5 6">
    <name type="scientific">Scylla paramamosain</name>
    <name type="common">Mud crab</name>
    <dbReference type="NCBI Taxonomy" id="85552"/>
    <lineage>
        <taxon>Eukaryota</taxon>
        <taxon>Metazoa</taxon>
        <taxon>Ecdysozoa</taxon>
        <taxon>Arthropoda</taxon>
        <taxon>Crustacea</taxon>
        <taxon>Multicrustacea</taxon>
        <taxon>Malacostraca</taxon>
        <taxon>Eumalacostraca</taxon>
        <taxon>Eucarida</taxon>
        <taxon>Decapoda</taxon>
        <taxon>Pleocyemata</taxon>
        <taxon>Brachyura</taxon>
        <taxon>Eubrachyura</taxon>
        <taxon>Portunoidea</taxon>
        <taxon>Portunidae</taxon>
        <taxon>Portuninae</taxon>
        <taxon>Scylla</taxon>
    </lineage>
</organism>
<proteinExistence type="predicted"/>
<dbReference type="Proteomes" id="UP001487740">
    <property type="component" value="Unassembled WGS sequence"/>
</dbReference>
<dbReference type="Gene3D" id="2.60.120.290">
    <property type="entry name" value="Spermadhesin, CUB domain"/>
    <property type="match status" value="1"/>
</dbReference>
<dbReference type="AlphaFoldDB" id="A0AAW0SUY2"/>
<dbReference type="InterPro" id="IPR000859">
    <property type="entry name" value="CUB_dom"/>
</dbReference>
<evidence type="ECO:0000313" key="6">
    <source>
        <dbReference type="Proteomes" id="UP001487740"/>
    </source>
</evidence>
<dbReference type="PROSITE" id="PS01180">
    <property type="entry name" value="CUB"/>
    <property type="match status" value="1"/>
</dbReference>
<dbReference type="PANTHER" id="PTHR33236:SF5">
    <property type="entry name" value="CUB DOMAIN-CONTAINING PROTEIN"/>
    <property type="match status" value="1"/>
</dbReference>
<dbReference type="PANTHER" id="PTHR33236">
    <property type="entry name" value="INTRAFLAGELLAR TRANSPORT PROTEIN 122 FAMILY PROTEIN-RELATED"/>
    <property type="match status" value="1"/>
</dbReference>
<sequence length="169" mass="18236">MYASPARSRRYHHGATTTITTTTPTTVSTATSTPRTNRTATVGRFLFSMVRIANTGCVADGSSGTCYTATECRQRGGTSIGSCARGFGVCCYKEITCGDTTMTNCTYLVSPGYPSTYSDALTCTMTVSRSPDVCQLRLDFETFETFPPDQFGEHPHHVSVSCFTPHTTS</sequence>
<keyword evidence="6" id="KW-1185">Reference proteome</keyword>
<evidence type="ECO:0000256" key="2">
    <source>
        <dbReference type="PROSITE-ProRule" id="PRU00059"/>
    </source>
</evidence>